<dbReference type="InterPro" id="IPR011598">
    <property type="entry name" value="bHLH_dom"/>
</dbReference>
<dbReference type="InterPro" id="IPR045239">
    <property type="entry name" value="bHLH95_bHLH"/>
</dbReference>
<protein>
    <recommendedName>
        <fullName evidence="6">BHLH domain-containing protein</fullName>
    </recommendedName>
</protein>
<proteinExistence type="predicted"/>
<keyword evidence="5" id="KW-0539">Nucleus</keyword>
<evidence type="ECO:0000256" key="2">
    <source>
        <dbReference type="ARBA" id="ARBA00023015"/>
    </source>
</evidence>
<dbReference type="GO" id="GO:0000978">
    <property type="term" value="F:RNA polymerase II cis-regulatory region sequence-specific DNA binding"/>
    <property type="evidence" value="ECO:0007669"/>
    <property type="project" value="TreeGrafter"/>
</dbReference>
<gene>
    <name evidence="7" type="ORF">TEA_026863</name>
</gene>
<keyword evidence="4" id="KW-0804">Transcription</keyword>
<evidence type="ECO:0000256" key="1">
    <source>
        <dbReference type="ARBA" id="ARBA00004123"/>
    </source>
</evidence>
<dbReference type="PANTHER" id="PTHR16223:SF109">
    <property type="entry name" value="BHLH DOMAIN-CONTAINING PROTEIN"/>
    <property type="match status" value="1"/>
</dbReference>
<dbReference type="SUPFAM" id="SSF47459">
    <property type="entry name" value="HLH, helix-loop-helix DNA-binding domain"/>
    <property type="match status" value="1"/>
</dbReference>
<dbReference type="CDD" id="cd11393">
    <property type="entry name" value="bHLH_AtbHLH_like"/>
    <property type="match status" value="1"/>
</dbReference>
<keyword evidence="8" id="KW-1185">Reference proteome</keyword>
<evidence type="ECO:0000256" key="3">
    <source>
        <dbReference type="ARBA" id="ARBA00023125"/>
    </source>
</evidence>
<dbReference type="EMBL" id="SDRB02006393">
    <property type="protein sequence ID" value="THG12736.1"/>
    <property type="molecule type" value="Genomic_DNA"/>
</dbReference>
<dbReference type="PROSITE" id="PS50888">
    <property type="entry name" value="BHLH"/>
    <property type="match status" value="1"/>
</dbReference>
<dbReference type="Proteomes" id="UP000306102">
    <property type="component" value="Unassembled WGS sequence"/>
</dbReference>
<accession>A0A4S4EAZ1</accession>
<keyword evidence="3" id="KW-0238">DNA-binding</keyword>
<sequence length="288" mass="32501">MEGQYGHENYLRLMSLDFGGNTNHVSHSYQDNPNQQHIMPAGRNQMLPVDLPLPHWIHCQQTSHSYVKYLAESGASEIQREMSHNKLGVASNFTPTDSSIGMDVWKGVKYTRPHNEGGLMNNFTSAEYQIHVQKQESNEPHPGVAVEAQGFSSKLRNRISRQRATATDRTRRMRIAERLDALKELLPQPKEGGKASLLDDIIDHIKYLQLQIKDLSRSRLGGESTSDSFIFLEGYGHYLLQELMLNEPLEEMIGKLLQVNPLAATELLESRGLVIMPTAFAEGLHQSL</sequence>
<dbReference type="InterPro" id="IPR036638">
    <property type="entry name" value="HLH_DNA-bd_sf"/>
</dbReference>
<evidence type="ECO:0000313" key="8">
    <source>
        <dbReference type="Proteomes" id="UP000306102"/>
    </source>
</evidence>
<dbReference type="GO" id="GO:0000981">
    <property type="term" value="F:DNA-binding transcription factor activity, RNA polymerase II-specific"/>
    <property type="evidence" value="ECO:0007669"/>
    <property type="project" value="TreeGrafter"/>
</dbReference>
<feature type="domain" description="BHLH" evidence="6">
    <location>
        <begin position="159"/>
        <end position="208"/>
    </location>
</feature>
<evidence type="ECO:0000259" key="6">
    <source>
        <dbReference type="PROSITE" id="PS50888"/>
    </source>
</evidence>
<dbReference type="InterPro" id="IPR045843">
    <property type="entry name" value="IND-like"/>
</dbReference>
<evidence type="ECO:0000256" key="5">
    <source>
        <dbReference type="ARBA" id="ARBA00023242"/>
    </source>
</evidence>
<dbReference type="PANTHER" id="PTHR16223">
    <property type="entry name" value="TRANSCRIPTION FACTOR BHLH83-RELATED"/>
    <property type="match status" value="1"/>
</dbReference>
<dbReference type="GO" id="GO:0046983">
    <property type="term" value="F:protein dimerization activity"/>
    <property type="evidence" value="ECO:0007669"/>
    <property type="project" value="InterPro"/>
</dbReference>
<keyword evidence="2" id="KW-0805">Transcription regulation</keyword>
<dbReference type="SMART" id="SM00353">
    <property type="entry name" value="HLH"/>
    <property type="match status" value="1"/>
</dbReference>
<organism evidence="7 8">
    <name type="scientific">Camellia sinensis var. sinensis</name>
    <name type="common">China tea</name>
    <dbReference type="NCBI Taxonomy" id="542762"/>
    <lineage>
        <taxon>Eukaryota</taxon>
        <taxon>Viridiplantae</taxon>
        <taxon>Streptophyta</taxon>
        <taxon>Embryophyta</taxon>
        <taxon>Tracheophyta</taxon>
        <taxon>Spermatophyta</taxon>
        <taxon>Magnoliopsida</taxon>
        <taxon>eudicotyledons</taxon>
        <taxon>Gunneridae</taxon>
        <taxon>Pentapetalae</taxon>
        <taxon>asterids</taxon>
        <taxon>Ericales</taxon>
        <taxon>Theaceae</taxon>
        <taxon>Camellia</taxon>
    </lineage>
</organism>
<name>A0A4S4EAZ1_CAMSN</name>
<dbReference type="Gene3D" id="4.10.280.10">
    <property type="entry name" value="Helix-loop-helix DNA-binding domain"/>
    <property type="match status" value="1"/>
</dbReference>
<reference evidence="7 8" key="1">
    <citation type="journal article" date="2018" name="Proc. Natl. Acad. Sci. U.S.A.">
        <title>Draft genome sequence of Camellia sinensis var. sinensis provides insights into the evolution of the tea genome and tea quality.</title>
        <authorList>
            <person name="Wei C."/>
            <person name="Yang H."/>
            <person name="Wang S."/>
            <person name="Zhao J."/>
            <person name="Liu C."/>
            <person name="Gao L."/>
            <person name="Xia E."/>
            <person name="Lu Y."/>
            <person name="Tai Y."/>
            <person name="She G."/>
            <person name="Sun J."/>
            <person name="Cao H."/>
            <person name="Tong W."/>
            <person name="Gao Q."/>
            <person name="Li Y."/>
            <person name="Deng W."/>
            <person name="Jiang X."/>
            <person name="Wang W."/>
            <person name="Chen Q."/>
            <person name="Zhang S."/>
            <person name="Li H."/>
            <person name="Wu J."/>
            <person name="Wang P."/>
            <person name="Li P."/>
            <person name="Shi C."/>
            <person name="Zheng F."/>
            <person name="Jian J."/>
            <person name="Huang B."/>
            <person name="Shan D."/>
            <person name="Shi M."/>
            <person name="Fang C."/>
            <person name="Yue Y."/>
            <person name="Li F."/>
            <person name="Li D."/>
            <person name="Wei S."/>
            <person name="Han B."/>
            <person name="Jiang C."/>
            <person name="Yin Y."/>
            <person name="Xia T."/>
            <person name="Zhang Z."/>
            <person name="Bennetzen J.L."/>
            <person name="Zhao S."/>
            <person name="Wan X."/>
        </authorList>
    </citation>
    <scope>NUCLEOTIDE SEQUENCE [LARGE SCALE GENOMIC DNA]</scope>
    <source>
        <strain evidence="8">cv. Shuchazao</strain>
        <tissue evidence="7">Leaf</tissue>
    </source>
</reference>
<dbReference type="AlphaFoldDB" id="A0A4S4EAZ1"/>
<evidence type="ECO:0000313" key="7">
    <source>
        <dbReference type="EMBL" id="THG12736.1"/>
    </source>
</evidence>
<dbReference type="GO" id="GO:0005634">
    <property type="term" value="C:nucleus"/>
    <property type="evidence" value="ECO:0007669"/>
    <property type="project" value="UniProtKB-SubCell"/>
</dbReference>
<evidence type="ECO:0000256" key="4">
    <source>
        <dbReference type="ARBA" id="ARBA00023163"/>
    </source>
</evidence>
<comment type="subcellular location">
    <subcellularLocation>
        <location evidence="1">Nucleus</location>
    </subcellularLocation>
</comment>
<comment type="caution">
    <text evidence="7">The sequence shown here is derived from an EMBL/GenBank/DDBJ whole genome shotgun (WGS) entry which is preliminary data.</text>
</comment>
<dbReference type="Pfam" id="PF00010">
    <property type="entry name" value="HLH"/>
    <property type="match status" value="1"/>
</dbReference>